<comment type="caution">
    <text evidence="1">The sequence shown here is derived from an EMBL/GenBank/DDBJ whole genome shotgun (WGS) entry which is preliminary data.</text>
</comment>
<evidence type="ECO:0000313" key="2">
    <source>
        <dbReference type="Proteomes" id="UP000012153"/>
    </source>
</evidence>
<dbReference type="EMBL" id="AHOP02000043">
    <property type="protein sequence ID" value="EMO40027.1"/>
    <property type="molecule type" value="Genomic_DNA"/>
</dbReference>
<name>M6U4U1_9LEPT</name>
<proteinExistence type="predicted"/>
<dbReference type="Proteomes" id="UP000012153">
    <property type="component" value="Unassembled WGS sequence"/>
</dbReference>
<evidence type="ECO:0000313" key="1">
    <source>
        <dbReference type="EMBL" id="EMO40027.1"/>
    </source>
</evidence>
<organism evidence="1 2">
    <name type="scientific">Leptospira noguchii serovar Autumnalis str. ZUN142</name>
    <dbReference type="NCBI Taxonomy" id="1085540"/>
    <lineage>
        <taxon>Bacteria</taxon>
        <taxon>Pseudomonadati</taxon>
        <taxon>Spirochaetota</taxon>
        <taxon>Spirochaetia</taxon>
        <taxon>Leptospirales</taxon>
        <taxon>Leptospiraceae</taxon>
        <taxon>Leptospira</taxon>
    </lineage>
</organism>
<gene>
    <name evidence="1" type="ORF">LEP1GSC186_1376</name>
</gene>
<dbReference type="AlphaFoldDB" id="M6U4U1"/>
<protein>
    <submittedName>
        <fullName evidence="1">Uncharacterized protein</fullName>
    </submittedName>
</protein>
<sequence>MQSRDLQQFPQIKSHYKFLNIHFCISSHILGIDQQNSDFNFFQKK</sequence>
<reference evidence="1 2" key="1">
    <citation type="submission" date="2013-01" db="EMBL/GenBank/DDBJ databases">
        <authorList>
            <person name="Harkins D.M."/>
            <person name="Durkin A.S."/>
            <person name="Brinkac L.M."/>
            <person name="Haft D.H."/>
            <person name="Selengut J.D."/>
            <person name="Sanka R."/>
            <person name="DePew J."/>
            <person name="Purushe J."/>
            <person name="Matthias M.A."/>
            <person name="Vinetz J.M."/>
            <person name="Sutton G.G."/>
            <person name="Nierman W.C."/>
            <person name="Fouts D.E."/>
        </authorList>
    </citation>
    <scope>NUCLEOTIDE SEQUENCE [LARGE SCALE GENOMIC DNA]</scope>
    <source>
        <strain evidence="1 2">ZUN142</strain>
    </source>
</reference>
<accession>M6U4U1</accession>